<gene>
    <name evidence="4" type="ORF">IAC54_08905</name>
</gene>
<dbReference type="PANTHER" id="PTHR32309:SF13">
    <property type="entry name" value="FERRIC ENTEROBACTIN TRANSPORT PROTEIN FEPE"/>
    <property type="match status" value="1"/>
</dbReference>
<dbReference type="Gene3D" id="3.40.50.300">
    <property type="entry name" value="P-loop containing nucleotide triphosphate hydrolases"/>
    <property type="match status" value="1"/>
</dbReference>
<organism evidence="4 5">
    <name type="scientific">Candidatus Caccoplasma merdipullorum</name>
    <dbReference type="NCBI Taxonomy" id="2840718"/>
    <lineage>
        <taxon>Bacteria</taxon>
        <taxon>Pseudomonadati</taxon>
        <taxon>Bacteroidota</taxon>
        <taxon>Bacteroidia</taxon>
        <taxon>Bacteroidales</taxon>
        <taxon>Bacteroidaceae</taxon>
        <taxon>Bacteroidaceae incertae sedis</taxon>
        <taxon>Candidatus Caccoplasma</taxon>
    </lineage>
</organism>
<dbReference type="NCBIfam" id="TIGR01007">
    <property type="entry name" value="eps_fam"/>
    <property type="match status" value="1"/>
</dbReference>
<evidence type="ECO:0000256" key="1">
    <source>
        <dbReference type="ARBA" id="ARBA00022741"/>
    </source>
</evidence>
<dbReference type="AlphaFoldDB" id="A0A9D9E4K3"/>
<evidence type="ECO:0000256" key="2">
    <source>
        <dbReference type="ARBA" id="ARBA00022840"/>
    </source>
</evidence>
<dbReference type="SUPFAM" id="SSF52540">
    <property type="entry name" value="P-loop containing nucleoside triphosphate hydrolases"/>
    <property type="match status" value="1"/>
</dbReference>
<keyword evidence="3" id="KW-0812">Transmembrane</keyword>
<comment type="caution">
    <text evidence="4">The sequence shown here is derived from an EMBL/GenBank/DDBJ whole genome shotgun (WGS) entry which is preliminary data.</text>
</comment>
<feature type="transmembrane region" description="Helical" evidence="3">
    <location>
        <begin position="499"/>
        <end position="522"/>
    </location>
</feature>
<sequence length="805" mass="91201">MDTKKILEQEEGKSKLADFREILFTYLVYWKWFVICAAVAVAYTAFDLAKKNDEYIVSTSILMKSDRNSGSADNLMLETLGIRSTQRNLENETEIMRSKSVTLKVVNDLKIHTTYFIKKGLRLVDIYKNTPIYLDIDTNVVRNVRGEIRIEAVKGTDKNGYDVQVLYRNESQSYRLGNTPVSVSIGGIDFTLTKRPDYPVVAEDIVITVVSPDIVANHLSKTLIPSVLSKGSTILTMSLRTYNISKAIDVLEKLVYYYNELSINEKNQALVNTGKFIDERIVAIAKELGDVEREIEAYKKDYRLTDPQSNAGMVLGELKSIEQSVFDMDMQLNLLDYVDEFISDKNNEYSVIPTLGITDAAFNTMVDKYNQELVSRARMLHSSSVDNPSIAKIDQNIKVLREGVKNGIEATRKVIELEKSRVQKKGAEVDSKMNMAPEIERQMSEIMRQQSIKNELYIFLLQKREENALSRSLTVPTATIINMPEASGGAVYPQRSKSLMTALAVGLVIPAVIIFIIGLFNVTFKDKIDIERLTDIPVIGEISENETKESFVVKPKSTAPIVELFRLLRNNIQSILDTPERKVVCFTSTTTQEGKTFVSSNTALSFALARKKTILVGLDIRRPQIRKLFSISTSKGLVSYLSGKETDLDSLIIPSGVSEYLDLLPAGPIPPNPNELLINSSLGTVFEYLREKYEYIIVDSAPVGMVSDTFLLTQYADLNIYVMRANFSSRKYIEVLENLVKEDKLRQLYILVNAVNIRSKVYGYKRYGYGYGYGSRYGYSYGYGYGYGEPDTQHNKKRPFWRRWI</sequence>
<dbReference type="PANTHER" id="PTHR32309">
    <property type="entry name" value="TYROSINE-PROTEIN KINASE"/>
    <property type="match status" value="1"/>
</dbReference>
<proteinExistence type="predicted"/>
<dbReference type="EMBL" id="JADIMW010000088">
    <property type="protein sequence ID" value="MBO8438993.1"/>
    <property type="molecule type" value="Genomic_DNA"/>
</dbReference>
<feature type="transmembrane region" description="Helical" evidence="3">
    <location>
        <begin position="23"/>
        <end position="46"/>
    </location>
</feature>
<reference evidence="4" key="1">
    <citation type="submission" date="2020-10" db="EMBL/GenBank/DDBJ databases">
        <authorList>
            <person name="Gilroy R."/>
        </authorList>
    </citation>
    <scope>NUCLEOTIDE SEQUENCE</scope>
    <source>
        <strain evidence="4">G3-4614</strain>
    </source>
</reference>
<dbReference type="CDD" id="cd05387">
    <property type="entry name" value="BY-kinase"/>
    <property type="match status" value="1"/>
</dbReference>
<name>A0A9D9E4K3_9BACT</name>
<evidence type="ECO:0000256" key="3">
    <source>
        <dbReference type="SAM" id="Phobius"/>
    </source>
</evidence>
<evidence type="ECO:0000313" key="4">
    <source>
        <dbReference type="EMBL" id="MBO8438993.1"/>
    </source>
</evidence>
<dbReference type="InterPro" id="IPR050445">
    <property type="entry name" value="Bact_polysacc_biosynth/exp"/>
</dbReference>
<reference evidence="4" key="2">
    <citation type="journal article" date="2021" name="PeerJ">
        <title>Extensive microbial diversity within the chicken gut microbiome revealed by metagenomics and culture.</title>
        <authorList>
            <person name="Gilroy R."/>
            <person name="Ravi A."/>
            <person name="Getino M."/>
            <person name="Pursley I."/>
            <person name="Horton D.L."/>
            <person name="Alikhan N.F."/>
            <person name="Baker D."/>
            <person name="Gharbi K."/>
            <person name="Hall N."/>
            <person name="Watson M."/>
            <person name="Adriaenssens E.M."/>
            <person name="Foster-Nyarko E."/>
            <person name="Jarju S."/>
            <person name="Secka A."/>
            <person name="Antonio M."/>
            <person name="Oren A."/>
            <person name="Chaudhuri R.R."/>
            <person name="La Ragione R."/>
            <person name="Hildebrand F."/>
            <person name="Pallen M.J."/>
        </authorList>
    </citation>
    <scope>NUCLEOTIDE SEQUENCE</scope>
    <source>
        <strain evidence="4">G3-4614</strain>
    </source>
</reference>
<dbReference type="Proteomes" id="UP000823636">
    <property type="component" value="Unassembled WGS sequence"/>
</dbReference>
<dbReference type="GO" id="GO:0004715">
    <property type="term" value="F:non-membrane spanning protein tyrosine kinase activity"/>
    <property type="evidence" value="ECO:0007669"/>
    <property type="project" value="UniProtKB-EC"/>
</dbReference>
<keyword evidence="4" id="KW-0808">Transferase</keyword>
<dbReference type="InterPro" id="IPR005702">
    <property type="entry name" value="Wzc-like_C"/>
</dbReference>
<keyword evidence="2" id="KW-0067">ATP-binding</keyword>
<dbReference type="GO" id="GO:0005886">
    <property type="term" value="C:plasma membrane"/>
    <property type="evidence" value="ECO:0007669"/>
    <property type="project" value="TreeGrafter"/>
</dbReference>
<protein>
    <submittedName>
        <fullName evidence="4">Polysaccharide biosynthesis tyrosine autokinase</fullName>
        <ecNumber evidence="4">2.7.10.2</ecNumber>
    </submittedName>
</protein>
<dbReference type="EC" id="2.7.10.2" evidence="4"/>
<accession>A0A9D9E4K3</accession>
<keyword evidence="3" id="KW-0472">Membrane</keyword>
<dbReference type="GO" id="GO:0005524">
    <property type="term" value="F:ATP binding"/>
    <property type="evidence" value="ECO:0007669"/>
    <property type="project" value="UniProtKB-KW"/>
</dbReference>
<keyword evidence="3" id="KW-1133">Transmembrane helix</keyword>
<dbReference type="InterPro" id="IPR027417">
    <property type="entry name" value="P-loop_NTPase"/>
</dbReference>
<evidence type="ECO:0000313" key="5">
    <source>
        <dbReference type="Proteomes" id="UP000823636"/>
    </source>
</evidence>
<keyword evidence="1" id="KW-0547">Nucleotide-binding</keyword>